<dbReference type="GO" id="GO:0008073">
    <property type="term" value="F:ornithine decarboxylase inhibitor activity"/>
    <property type="evidence" value="ECO:0007669"/>
    <property type="project" value="InterPro"/>
</dbReference>
<accession>A0A084QL62</accession>
<dbReference type="GO" id="GO:0045732">
    <property type="term" value="P:positive regulation of protein catabolic process"/>
    <property type="evidence" value="ECO:0007669"/>
    <property type="project" value="TreeGrafter"/>
</dbReference>
<proteinExistence type="inferred from homology"/>
<comment type="similarity">
    <text evidence="2">Belongs to the ODC antizyme family.</text>
</comment>
<evidence type="ECO:0000256" key="1">
    <source>
        <dbReference type="ARBA" id="ARBA00002307"/>
    </source>
</evidence>
<dbReference type="InterPro" id="IPR002993">
    <property type="entry name" value="ODC_AZ"/>
</dbReference>
<evidence type="ECO:0000313" key="7">
    <source>
        <dbReference type="Proteomes" id="UP000028524"/>
    </source>
</evidence>
<dbReference type="InterPro" id="IPR016181">
    <property type="entry name" value="Acyl_CoA_acyltransferase"/>
</dbReference>
<dbReference type="OMA" id="RLFCETM"/>
<evidence type="ECO:0000313" key="6">
    <source>
        <dbReference type="EMBL" id="KFA64697.1"/>
    </source>
</evidence>
<evidence type="ECO:0000256" key="3">
    <source>
        <dbReference type="ARBA" id="ARBA00011486"/>
    </source>
</evidence>
<dbReference type="GO" id="GO:0075523">
    <property type="term" value="P:viral translational frameshifting"/>
    <property type="evidence" value="ECO:0007669"/>
    <property type="project" value="UniProtKB-KW"/>
</dbReference>
<dbReference type="Gene3D" id="3.40.630.60">
    <property type="match status" value="1"/>
</dbReference>
<dbReference type="SUPFAM" id="SSF55729">
    <property type="entry name" value="Acyl-CoA N-acyltransferases (Nat)"/>
    <property type="match status" value="1"/>
</dbReference>
<dbReference type="AlphaFoldDB" id="A0A084QL62"/>
<dbReference type="InterPro" id="IPR038581">
    <property type="entry name" value="ODC_AZ_sf"/>
</dbReference>
<dbReference type="PANTHER" id="PTHR10279">
    <property type="entry name" value="ORNITHINE DECARBOXYLASE ANTIZYME"/>
    <property type="match status" value="1"/>
</dbReference>
<gene>
    <name evidence="6" type="ORF">S40285_07125</name>
</gene>
<dbReference type="STRING" id="1283841.A0A084QL62"/>
<dbReference type="Pfam" id="PF02100">
    <property type="entry name" value="ODC_AZ"/>
    <property type="match status" value="1"/>
</dbReference>
<dbReference type="HOGENOM" id="CLU_086393_0_1_1"/>
<keyword evidence="7" id="KW-1185">Reference proteome</keyword>
<protein>
    <recommendedName>
        <fullName evidence="4">Ornithine decarboxylase antizyme</fullName>
    </recommendedName>
</protein>
<organism evidence="6 7">
    <name type="scientific">Stachybotrys chlorohalonatus (strain IBT 40285)</name>
    <dbReference type="NCBI Taxonomy" id="1283841"/>
    <lineage>
        <taxon>Eukaryota</taxon>
        <taxon>Fungi</taxon>
        <taxon>Dikarya</taxon>
        <taxon>Ascomycota</taxon>
        <taxon>Pezizomycotina</taxon>
        <taxon>Sordariomycetes</taxon>
        <taxon>Hypocreomycetidae</taxon>
        <taxon>Hypocreales</taxon>
        <taxon>Stachybotryaceae</taxon>
        <taxon>Stachybotrys</taxon>
    </lineage>
</organism>
<dbReference type="GO" id="GO:0005737">
    <property type="term" value="C:cytoplasm"/>
    <property type="evidence" value="ECO:0007669"/>
    <property type="project" value="TreeGrafter"/>
</dbReference>
<dbReference type="OrthoDB" id="5959761at2759"/>
<evidence type="ECO:0000256" key="5">
    <source>
        <dbReference type="ARBA" id="ARBA00022758"/>
    </source>
</evidence>
<name>A0A084QL62_STAC4</name>
<reference evidence="6 7" key="1">
    <citation type="journal article" date="2014" name="BMC Genomics">
        <title>Comparative genome sequencing reveals chemotype-specific gene clusters in the toxigenic black mold Stachybotrys.</title>
        <authorList>
            <person name="Semeiks J."/>
            <person name="Borek D."/>
            <person name="Otwinowski Z."/>
            <person name="Grishin N.V."/>
        </authorList>
    </citation>
    <scope>NUCLEOTIDE SEQUENCE [LARGE SCALE GENOMIC DNA]</scope>
    <source>
        <strain evidence="6 7">IBT 40285</strain>
    </source>
</reference>
<dbReference type="EMBL" id="KL660657">
    <property type="protein sequence ID" value="KFA64697.1"/>
    <property type="molecule type" value="Genomic_DNA"/>
</dbReference>
<keyword evidence="5" id="KW-0688">Ribosomal frameshifting</keyword>
<dbReference type="InParanoid" id="A0A084QL62"/>
<evidence type="ECO:0000256" key="4">
    <source>
        <dbReference type="ARBA" id="ARBA00017712"/>
    </source>
</evidence>
<evidence type="ECO:0000256" key="2">
    <source>
        <dbReference type="ARBA" id="ARBA00008796"/>
    </source>
</evidence>
<dbReference type="GO" id="GO:0005634">
    <property type="term" value="C:nucleus"/>
    <property type="evidence" value="ECO:0007669"/>
    <property type="project" value="TreeGrafter"/>
</dbReference>
<comment type="function">
    <text evidence="1">Ornithine decarboxylase (ODC) antizyme protein that negatively regulates ODC activity and intracellular polyamine biosynthesis in response to increased intracellular polyamine levels. Binds to ODC monomers, inhibiting the assembly of the functional ODC homodimer, and targets the monomers for ubiquitin-independent proteolytic destruction by the 26S proteasome.</text>
</comment>
<sequence length="291" mass="31712">MALISNQSSNYCNYGEDVVQQVNVLASCYIVDSAASLKGLHYCTTGVAASRTDCFQGRSGIPEVPTSGVPSPPTSPPLAALTSSNELALLPKSKKREVPGRRLGRRGGAAYSIREECERFFCETIKTIFHGEGIPSTDGSGLSGAYLPTPPADDEFLHQHFQQRHGNDNKPRGFEVGAWLELWDYAGGASFRAFVADNGDEKSLFVFFDVQGAVGRDLKKGLMALIELADGPLECSNIVACLDRRMLEDDAVELGKSLQWVGFDMVTLDHWAPAHDLDVTSDQWVFMGMEI</sequence>
<dbReference type="Proteomes" id="UP000028524">
    <property type="component" value="Unassembled WGS sequence"/>
</dbReference>
<comment type="subunit">
    <text evidence="3">Interacts with ODC and thereby sterically blocks ODC homodimerization.</text>
</comment>
<dbReference type="PANTHER" id="PTHR10279:SF10">
    <property type="entry name" value="ORNITHINE DECARBOXYLASE ANTIZYME"/>
    <property type="match status" value="1"/>
</dbReference>